<evidence type="ECO:0000256" key="2">
    <source>
        <dbReference type="ARBA" id="ARBA00022801"/>
    </source>
</evidence>
<sequence length="579" mass="63492">MGLKPLLRLLAVTSAILHVLALVPSSPTRRDVNADGLDERARHDAVVDLGYAKYLGVFSAETDVTNFLGVRFAAAPEGDLRWQAPQPPTQIEGIQDASRQPPLCHQGTMGGAPTSPWLSPEIELKDEGMNKMRRQEHLSQSEDCLFLNVHVPRFELKNNNGKRLPVVVWIHGGGYMAGNAAIYDGTHLVHLSNQRVIAVVLQHRLGLFGFLSGNEVKNRGKLNAGLLDQEFALKWVQEHIHKFGGDPKQVTIWGESAGAGSVLQHIVAHDGKTSPPLFKYGITSSAFLPPHYAYDHTKPQTLYEQVVARAGCGNEEDTLTCLRSTDPATLAEINIALLAADITGSFAFAPVIDGEFSTQSPSAALRQGKTNGVGLLAITNSDEGYPLVLGINGNLTLAEYTRNYFHQLSVDEAERVAGMYEGPGKTTFERISQIQAEAVFVCPSLLLLDSFTKSRKPAWKGQFAVTPGWHAQDVSYYFKGLSLIIGAPPVFEADGFVDSFARPFLNFAVLGDPNTQVDKSVQKNPHWPQYQHKKASLREMYFGQSEDGERADVGVRDVDSEGLLERCRVWAELVEKTAQ</sequence>
<keyword evidence="6" id="KW-1185">Reference proteome</keyword>
<name>A0A5C3QV87_9AGAR</name>
<comment type="similarity">
    <text evidence="1 3">Belongs to the type-B carboxylesterase/lipase family.</text>
</comment>
<dbReference type="GO" id="GO:0016787">
    <property type="term" value="F:hydrolase activity"/>
    <property type="evidence" value="ECO:0007669"/>
    <property type="project" value="UniProtKB-KW"/>
</dbReference>
<evidence type="ECO:0000256" key="3">
    <source>
        <dbReference type="RuleBase" id="RU361235"/>
    </source>
</evidence>
<dbReference type="SUPFAM" id="SSF53474">
    <property type="entry name" value="alpha/beta-Hydrolases"/>
    <property type="match status" value="1"/>
</dbReference>
<dbReference type="PANTHER" id="PTHR11559">
    <property type="entry name" value="CARBOXYLESTERASE"/>
    <property type="match status" value="1"/>
</dbReference>
<organism evidence="5 6">
    <name type="scientific">Pterulicium gracile</name>
    <dbReference type="NCBI Taxonomy" id="1884261"/>
    <lineage>
        <taxon>Eukaryota</taxon>
        <taxon>Fungi</taxon>
        <taxon>Dikarya</taxon>
        <taxon>Basidiomycota</taxon>
        <taxon>Agaricomycotina</taxon>
        <taxon>Agaricomycetes</taxon>
        <taxon>Agaricomycetidae</taxon>
        <taxon>Agaricales</taxon>
        <taxon>Pleurotineae</taxon>
        <taxon>Pterulaceae</taxon>
        <taxon>Pterulicium</taxon>
    </lineage>
</organism>
<evidence type="ECO:0000313" key="5">
    <source>
        <dbReference type="EMBL" id="TFL04269.1"/>
    </source>
</evidence>
<dbReference type="InterPro" id="IPR019826">
    <property type="entry name" value="Carboxylesterase_B_AS"/>
</dbReference>
<dbReference type="Pfam" id="PF00135">
    <property type="entry name" value="COesterase"/>
    <property type="match status" value="1"/>
</dbReference>
<feature type="domain" description="Carboxylesterase type B" evidence="4">
    <location>
        <begin position="61"/>
        <end position="537"/>
    </location>
</feature>
<keyword evidence="2 3" id="KW-0378">Hydrolase</keyword>
<dbReference type="Proteomes" id="UP000305067">
    <property type="component" value="Unassembled WGS sequence"/>
</dbReference>
<evidence type="ECO:0000313" key="6">
    <source>
        <dbReference type="Proteomes" id="UP000305067"/>
    </source>
</evidence>
<dbReference type="InterPro" id="IPR050309">
    <property type="entry name" value="Type-B_Carboxylest/Lipase"/>
</dbReference>
<dbReference type="PROSITE" id="PS00122">
    <property type="entry name" value="CARBOXYLESTERASE_B_1"/>
    <property type="match status" value="1"/>
</dbReference>
<proteinExistence type="inferred from homology"/>
<dbReference type="OrthoDB" id="408631at2759"/>
<evidence type="ECO:0000256" key="1">
    <source>
        <dbReference type="ARBA" id="ARBA00005964"/>
    </source>
</evidence>
<protein>
    <recommendedName>
        <fullName evidence="3">Carboxylic ester hydrolase</fullName>
        <ecNumber evidence="3">3.1.1.-</ecNumber>
    </recommendedName>
</protein>
<accession>A0A5C3QV87</accession>
<gene>
    <name evidence="5" type="ORF">BDV98DRAFT_591102</name>
</gene>
<dbReference type="STRING" id="1884261.A0A5C3QV87"/>
<dbReference type="EMBL" id="ML178819">
    <property type="protein sequence ID" value="TFL04269.1"/>
    <property type="molecule type" value="Genomic_DNA"/>
</dbReference>
<dbReference type="EC" id="3.1.1.-" evidence="3"/>
<feature type="signal peptide" evidence="3">
    <location>
        <begin position="1"/>
        <end position="21"/>
    </location>
</feature>
<dbReference type="AlphaFoldDB" id="A0A5C3QV87"/>
<evidence type="ECO:0000259" key="4">
    <source>
        <dbReference type="Pfam" id="PF00135"/>
    </source>
</evidence>
<feature type="chain" id="PRO_5023117447" description="Carboxylic ester hydrolase" evidence="3">
    <location>
        <begin position="22"/>
        <end position="579"/>
    </location>
</feature>
<dbReference type="InterPro" id="IPR029058">
    <property type="entry name" value="AB_hydrolase_fold"/>
</dbReference>
<reference evidence="5 6" key="1">
    <citation type="journal article" date="2019" name="Nat. Ecol. Evol.">
        <title>Megaphylogeny resolves global patterns of mushroom evolution.</title>
        <authorList>
            <person name="Varga T."/>
            <person name="Krizsan K."/>
            <person name="Foldi C."/>
            <person name="Dima B."/>
            <person name="Sanchez-Garcia M."/>
            <person name="Sanchez-Ramirez S."/>
            <person name="Szollosi G.J."/>
            <person name="Szarkandi J.G."/>
            <person name="Papp V."/>
            <person name="Albert L."/>
            <person name="Andreopoulos W."/>
            <person name="Angelini C."/>
            <person name="Antonin V."/>
            <person name="Barry K.W."/>
            <person name="Bougher N.L."/>
            <person name="Buchanan P."/>
            <person name="Buyck B."/>
            <person name="Bense V."/>
            <person name="Catcheside P."/>
            <person name="Chovatia M."/>
            <person name="Cooper J."/>
            <person name="Damon W."/>
            <person name="Desjardin D."/>
            <person name="Finy P."/>
            <person name="Geml J."/>
            <person name="Haridas S."/>
            <person name="Hughes K."/>
            <person name="Justo A."/>
            <person name="Karasinski D."/>
            <person name="Kautmanova I."/>
            <person name="Kiss B."/>
            <person name="Kocsube S."/>
            <person name="Kotiranta H."/>
            <person name="LaButti K.M."/>
            <person name="Lechner B.E."/>
            <person name="Liimatainen K."/>
            <person name="Lipzen A."/>
            <person name="Lukacs Z."/>
            <person name="Mihaltcheva S."/>
            <person name="Morgado L.N."/>
            <person name="Niskanen T."/>
            <person name="Noordeloos M.E."/>
            <person name="Ohm R.A."/>
            <person name="Ortiz-Santana B."/>
            <person name="Ovrebo C."/>
            <person name="Racz N."/>
            <person name="Riley R."/>
            <person name="Savchenko A."/>
            <person name="Shiryaev A."/>
            <person name="Soop K."/>
            <person name="Spirin V."/>
            <person name="Szebenyi C."/>
            <person name="Tomsovsky M."/>
            <person name="Tulloss R.E."/>
            <person name="Uehling J."/>
            <person name="Grigoriev I.V."/>
            <person name="Vagvolgyi C."/>
            <person name="Papp T."/>
            <person name="Martin F.M."/>
            <person name="Miettinen O."/>
            <person name="Hibbett D.S."/>
            <person name="Nagy L.G."/>
        </authorList>
    </citation>
    <scope>NUCLEOTIDE SEQUENCE [LARGE SCALE GENOMIC DNA]</scope>
    <source>
        <strain evidence="5 6">CBS 309.79</strain>
    </source>
</reference>
<dbReference type="InterPro" id="IPR002018">
    <property type="entry name" value="CarbesteraseB"/>
</dbReference>
<dbReference type="Gene3D" id="3.40.50.1820">
    <property type="entry name" value="alpha/beta hydrolase"/>
    <property type="match status" value="1"/>
</dbReference>
<keyword evidence="3" id="KW-0732">Signal</keyword>